<dbReference type="SUPFAM" id="SSF56112">
    <property type="entry name" value="Protein kinase-like (PK-like)"/>
    <property type="match status" value="1"/>
</dbReference>
<evidence type="ECO:0000256" key="2">
    <source>
        <dbReference type="ARBA" id="ARBA00009670"/>
    </source>
</evidence>
<dbReference type="GO" id="GO:0005524">
    <property type="term" value="F:ATP binding"/>
    <property type="evidence" value="ECO:0007669"/>
    <property type="project" value="UniProtKB-KW"/>
</dbReference>
<keyword evidence="6" id="KW-0831">Ubiquinone biosynthesis</keyword>
<comment type="similarity">
    <text evidence="2">Belongs to the protein kinase superfamily. ADCK protein kinase family.</text>
</comment>
<dbReference type="AlphaFoldDB" id="A0AAW8GHR5"/>
<feature type="transmembrane region" description="Helical" evidence="13">
    <location>
        <begin position="542"/>
        <end position="560"/>
    </location>
</feature>
<keyword evidence="10" id="KW-0067">ATP-binding</keyword>
<evidence type="ECO:0000256" key="7">
    <source>
        <dbReference type="ARBA" id="ARBA00022692"/>
    </source>
</evidence>
<organism evidence="15 16">
    <name type="scientific">Pseudoxanthomonas winnipegensis</name>
    <dbReference type="NCBI Taxonomy" id="2480810"/>
    <lineage>
        <taxon>Bacteria</taxon>
        <taxon>Pseudomonadati</taxon>
        <taxon>Pseudomonadota</taxon>
        <taxon>Gammaproteobacteria</taxon>
        <taxon>Lysobacterales</taxon>
        <taxon>Lysobacteraceae</taxon>
        <taxon>Pseudoxanthomonas</taxon>
    </lineage>
</organism>
<reference evidence="15" key="1">
    <citation type="submission" date="2023-07" db="EMBL/GenBank/DDBJ databases">
        <title>Functional and genomic diversity of the sorghum phyllosphere microbiome.</title>
        <authorList>
            <person name="Shade A."/>
        </authorList>
    </citation>
    <scope>NUCLEOTIDE SEQUENCE</scope>
    <source>
        <strain evidence="15">SORGH_AS_0908</strain>
    </source>
</reference>
<keyword evidence="11 13" id="KW-1133">Transmembrane helix</keyword>
<evidence type="ECO:0000256" key="6">
    <source>
        <dbReference type="ARBA" id="ARBA00022688"/>
    </source>
</evidence>
<evidence type="ECO:0000256" key="12">
    <source>
        <dbReference type="ARBA" id="ARBA00023136"/>
    </source>
</evidence>
<feature type="transmembrane region" description="Helical" evidence="13">
    <location>
        <begin position="511"/>
        <end position="530"/>
    </location>
</feature>
<evidence type="ECO:0000256" key="10">
    <source>
        <dbReference type="ARBA" id="ARBA00022840"/>
    </source>
</evidence>
<dbReference type="CDD" id="cd13972">
    <property type="entry name" value="UbiB"/>
    <property type="match status" value="1"/>
</dbReference>
<evidence type="ECO:0000256" key="11">
    <source>
        <dbReference type="ARBA" id="ARBA00022989"/>
    </source>
</evidence>
<evidence type="ECO:0000256" key="9">
    <source>
        <dbReference type="ARBA" id="ARBA00022777"/>
    </source>
</evidence>
<dbReference type="Pfam" id="PF03109">
    <property type="entry name" value="ABC1"/>
    <property type="match status" value="1"/>
</dbReference>
<name>A0AAW8GHR5_9GAMM</name>
<keyword evidence="4" id="KW-0997">Cell inner membrane</keyword>
<sequence>MSMAWPGMKSVRAAVRANKIGRVLIRYRLDALLEDTPAGPWLRLARPFVPRARDDVAALSRGARLRLVLQELGPIFVKFGQILSTRRDLIPPDVAQELTLLQDRVKPFDGQRAQAIVEQALGVPIEVAFAHFDTTPLASASIAQVHAATLHDGREVVVKVLRPDIEAQIAGDIALLKSGAALVDYAHPSADKIRPKEIVAEIEATLAAELDLQREGANASVMRRFWQDSPDLYVPEIIWTHTAERALTMERVVGIPSDDIVALDAAGIDRKALAAKGVRVFYTQVFRDNFFHADAHAGNIWVDPDPLRKDDPRFIALDFGIVGQLSQQDQYYLAENFMAIFNKDYRRIAELHVEAGWMPATVRIDELEAAARAVCEPYFTRPLSEISLAQVLIKLFRTAQKYELTLQPQLILLQKTLLNIEGVGRQLDPQLDIWAVAKPVLQRILVKRYSPLHAINELRKRIPEIMTHAPDMPRLVHAWLKQQVDGQHELSMRSKDLAALNLTLQRLQRRVVTAIGGAGLLVVAAVLHAFGVGGPSLWGVPLWTWFTGALGTLALLSAWLRR</sequence>
<dbReference type="InterPro" id="IPR010232">
    <property type="entry name" value="UbiB"/>
</dbReference>
<evidence type="ECO:0000256" key="8">
    <source>
        <dbReference type="ARBA" id="ARBA00022741"/>
    </source>
</evidence>
<accession>A0AAW8GHR5</accession>
<evidence type="ECO:0000256" key="13">
    <source>
        <dbReference type="SAM" id="Phobius"/>
    </source>
</evidence>
<keyword evidence="5" id="KW-0808">Transferase</keyword>
<dbReference type="InterPro" id="IPR004147">
    <property type="entry name" value="ABC1_dom"/>
</dbReference>
<dbReference type="InterPro" id="IPR011009">
    <property type="entry name" value="Kinase-like_dom_sf"/>
</dbReference>
<evidence type="ECO:0000256" key="3">
    <source>
        <dbReference type="ARBA" id="ARBA00022475"/>
    </source>
</evidence>
<dbReference type="GO" id="GO:0006744">
    <property type="term" value="P:ubiquinone biosynthetic process"/>
    <property type="evidence" value="ECO:0007669"/>
    <property type="project" value="UniProtKB-KW"/>
</dbReference>
<keyword evidence="15" id="KW-0830">Ubiquinone</keyword>
<dbReference type="EMBL" id="JAUTBB010000001">
    <property type="protein sequence ID" value="MDQ1121178.1"/>
    <property type="molecule type" value="Genomic_DNA"/>
</dbReference>
<evidence type="ECO:0000313" key="16">
    <source>
        <dbReference type="Proteomes" id="UP001234354"/>
    </source>
</evidence>
<dbReference type="PANTHER" id="PTHR10566">
    <property type="entry name" value="CHAPERONE-ACTIVITY OF BC1 COMPLEX CABC1 -RELATED"/>
    <property type="match status" value="1"/>
</dbReference>
<evidence type="ECO:0000256" key="4">
    <source>
        <dbReference type="ARBA" id="ARBA00022519"/>
    </source>
</evidence>
<proteinExistence type="inferred from homology"/>
<gene>
    <name evidence="15" type="ORF">QE383_003486</name>
</gene>
<dbReference type="GO" id="GO:0016301">
    <property type="term" value="F:kinase activity"/>
    <property type="evidence" value="ECO:0007669"/>
    <property type="project" value="UniProtKB-KW"/>
</dbReference>
<evidence type="ECO:0000259" key="14">
    <source>
        <dbReference type="Pfam" id="PF03109"/>
    </source>
</evidence>
<dbReference type="NCBIfam" id="NF003404">
    <property type="entry name" value="PRK04750.1"/>
    <property type="match status" value="1"/>
</dbReference>
<keyword evidence="9" id="KW-0418">Kinase</keyword>
<protein>
    <submittedName>
        <fullName evidence="15">Ubiquinone biosynthesis protein</fullName>
    </submittedName>
</protein>
<evidence type="ECO:0000313" key="15">
    <source>
        <dbReference type="EMBL" id="MDQ1121178.1"/>
    </source>
</evidence>
<evidence type="ECO:0000256" key="1">
    <source>
        <dbReference type="ARBA" id="ARBA00005020"/>
    </source>
</evidence>
<keyword evidence="12 13" id="KW-0472">Membrane</keyword>
<feature type="domain" description="ABC1 atypical kinase-like" evidence="14">
    <location>
        <begin position="101"/>
        <end position="352"/>
    </location>
</feature>
<evidence type="ECO:0000256" key="5">
    <source>
        <dbReference type="ARBA" id="ARBA00022679"/>
    </source>
</evidence>
<keyword evidence="8" id="KW-0547">Nucleotide-binding</keyword>
<comment type="pathway">
    <text evidence="1">Cofactor biosynthesis; ubiquinone biosynthesis [regulation].</text>
</comment>
<dbReference type="InterPro" id="IPR050154">
    <property type="entry name" value="UbiB_kinase"/>
</dbReference>
<dbReference type="PANTHER" id="PTHR10566:SF113">
    <property type="entry name" value="PROTEIN ACTIVITY OF BC1 COMPLEX KINASE 7, CHLOROPLASTIC"/>
    <property type="match status" value="1"/>
</dbReference>
<keyword evidence="3" id="KW-1003">Cell membrane</keyword>
<dbReference type="Proteomes" id="UP001234354">
    <property type="component" value="Unassembled WGS sequence"/>
</dbReference>
<dbReference type="InterPro" id="IPR045308">
    <property type="entry name" value="UbiB_bact"/>
</dbReference>
<keyword evidence="7 13" id="KW-0812">Transmembrane</keyword>
<dbReference type="NCBIfam" id="TIGR01982">
    <property type="entry name" value="UbiB"/>
    <property type="match status" value="1"/>
</dbReference>
<comment type="caution">
    <text evidence="15">The sequence shown here is derived from an EMBL/GenBank/DDBJ whole genome shotgun (WGS) entry which is preliminary data.</text>
</comment>